<dbReference type="PROSITE" id="PS50902">
    <property type="entry name" value="FLAVODOXIN_LIKE"/>
    <property type="match status" value="1"/>
</dbReference>
<comment type="cofactor">
    <cofactor evidence="1">
        <name>FMN</name>
        <dbReference type="ChEBI" id="CHEBI:58210"/>
    </cofactor>
</comment>
<reference evidence="6 7" key="1">
    <citation type="submission" date="2018-07" db="EMBL/GenBank/DDBJ databases">
        <title>Genomic Encyclopedia of Type Strains, Phase III (KMG-III): the genomes of soil and plant-associated and newly described type strains.</title>
        <authorList>
            <person name="Whitman W."/>
        </authorList>
    </citation>
    <scope>NUCLEOTIDE SEQUENCE [LARGE SCALE GENOMIC DNA]</scope>
    <source>
        <strain evidence="6 7">CECT 8488</strain>
    </source>
</reference>
<dbReference type="Pfam" id="PF00258">
    <property type="entry name" value="Flavodoxin_1"/>
    <property type="match status" value="1"/>
</dbReference>
<dbReference type="GO" id="GO:0005829">
    <property type="term" value="C:cytosol"/>
    <property type="evidence" value="ECO:0007669"/>
    <property type="project" value="TreeGrafter"/>
</dbReference>
<dbReference type="PRINTS" id="PR00369">
    <property type="entry name" value="FLAVODOXIN"/>
</dbReference>
<dbReference type="GO" id="GO:0050660">
    <property type="term" value="F:flavin adenine dinucleotide binding"/>
    <property type="evidence" value="ECO:0007669"/>
    <property type="project" value="TreeGrafter"/>
</dbReference>
<sequence length="163" mass="17964">MRLMGKKTRDGKTDMAELLILVGTESGNAEMVAEKLRDDLGLVGYQVEIKTDFSDVERVFVDRELVLVCCATRGSGDLPDNILPLKMHLDAVPQYLGHIRYGVIALGDQSYDETFCGGGKLLDETLADLGATRIGERLEIDACSEQAPDEVALAWCRDWVTQL</sequence>
<dbReference type="InterPro" id="IPR001094">
    <property type="entry name" value="Flavdoxin-like"/>
</dbReference>
<evidence type="ECO:0000256" key="1">
    <source>
        <dbReference type="ARBA" id="ARBA00001917"/>
    </source>
</evidence>
<accession>A0A3D9HV14</accession>
<dbReference type="GO" id="GO:0016491">
    <property type="term" value="F:oxidoreductase activity"/>
    <property type="evidence" value="ECO:0007669"/>
    <property type="project" value="TreeGrafter"/>
</dbReference>
<proteinExistence type="predicted"/>
<organism evidence="6 7">
    <name type="scientific">Aestuariispira insulae</name>
    <dbReference type="NCBI Taxonomy" id="1461337"/>
    <lineage>
        <taxon>Bacteria</taxon>
        <taxon>Pseudomonadati</taxon>
        <taxon>Pseudomonadota</taxon>
        <taxon>Alphaproteobacteria</taxon>
        <taxon>Rhodospirillales</taxon>
        <taxon>Kiloniellaceae</taxon>
        <taxon>Aestuariispira</taxon>
    </lineage>
</organism>
<dbReference type="Proteomes" id="UP000256845">
    <property type="component" value="Unassembled WGS sequence"/>
</dbReference>
<keyword evidence="7" id="KW-1185">Reference proteome</keyword>
<dbReference type="PANTHER" id="PTHR19384:SF128">
    <property type="entry name" value="NADPH OXIDOREDUCTASE A"/>
    <property type="match status" value="1"/>
</dbReference>
<keyword evidence="4" id="KW-0249">Electron transport</keyword>
<protein>
    <submittedName>
        <fullName evidence="6">Flavodoxin-like protein</fullName>
    </submittedName>
</protein>
<keyword evidence="4" id="KW-0813">Transport</keyword>
<evidence type="ECO:0000256" key="4">
    <source>
        <dbReference type="ARBA" id="ARBA00022982"/>
    </source>
</evidence>
<evidence type="ECO:0000259" key="5">
    <source>
        <dbReference type="PROSITE" id="PS50902"/>
    </source>
</evidence>
<dbReference type="SUPFAM" id="SSF52218">
    <property type="entry name" value="Flavoproteins"/>
    <property type="match status" value="1"/>
</dbReference>
<name>A0A3D9HV14_9PROT</name>
<feature type="domain" description="Flavodoxin-like" evidence="5">
    <location>
        <begin position="18"/>
        <end position="160"/>
    </location>
</feature>
<evidence type="ECO:0000256" key="2">
    <source>
        <dbReference type="ARBA" id="ARBA00022630"/>
    </source>
</evidence>
<keyword evidence="3" id="KW-0288">FMN</keyword>
<dbReference type="EMBL" id="QRDW01000001">
    <property type="protein sequence ID" value="RED53353.1"/>
    <property type="molecule type" value="Genomic_DNA"/>
</dbReference>
<dbReference type="GO" id="GO:0010181">
    <property type="term" value="F:FMN binding"/>
    <property type="evidence" value="ECO:0007669"/>
    <property type="project" value="InterPro"/>
</dbReference>
<dbReference type="InterPro" id="IPR008254">
    <property type="entry name" value="Flavodoxin/NO_synth"/>
</dbReference>
<evidence type="ECO:0000313" key="6">
    <source>
        <dbReference type="EMBL" id="RED53353.1"/>
    </source>
</evidence>
<evidence type="ECO:0000313" key="7">
    <source>
        <dbReference type="Proteomes" id="UP000256845"/>
    </source>
</evidence>
<comment type="caution">
    <text evidence="6">The sequence shown here is derived from an EMBL/GenBank/DDBJ whole genome shotgun (WGS) entry which is preliminary data.</text>
</comment>
<evidence type="ECO:0000256" key="3">
    <source>
        <dbReference type="ARBA" id="ARBA00022643"/>
    </source>
</evidence>
<keyword evidence="2" id="KW-0285">Flavoprotein</keyword>
<gene>
    <name evidence="6" type="ORF">DFP90_101140</name>
</gene>
<dbReference type="Gene3D" id="3.40.50.360">
    <property type="match status" value="1"/>
</dbReference>
<dbReference type="AlphaFoldDB" id="A0A3D9HV14"/>
<dbReference type="InterPro" id="IPR029039">
    <property type="entry name" value="Flavoprotein-like_sf"/>
</dbReference>
<dbReference type="PANTHER" id="PTHR19384">
    <property type="entry name" value="NITRIC OXIDE SYNTHASE-RELATED"/>
    <property type="match status" value="1"/>
</dbReference>